<dbReference type="InterPro" id="IPR010987">
    <property type="entry name" value="Glutathione-S-Trfase_C-like"/>
</dbReference>
<dbReference type="Gene3D" id="3.40.30.10">
    <property type="entry name" value="Glutaredoxin"/>
    <property type="match status" value="1"/>
</dbReference>
<evidence type="ECO:0000259" key="1">
    <source>
        <dbReference type="PROSITE" id="PS50404"/>
    </source>
</evidence>
<dbReference type="SUPFAM" id="SSF47616">
    <property type="entry name" value="GST C-terminal domain-like"/>
    <property type="match status" value="1"/>
</dbReference>
<evidence type="ECO:0000313" key="3">
    <source>
        <dbReference type="EMBL" id="MBY8820864.1"/>
    </source>
</evidence>
<dbReference type="Proteomes" id="UP000706039">
    <property type="component" value="Unassembled WGS sequence"/>
</dbReference>
<proteinExistence type="predicted"/>
<dbReference type="CDD" id="cd00299">
    <property type="entry name" value="GST_C_family"/>
    <property type="match status" value="1"/>
</dbReference>
<organism evidence="3 4">
    <name type="scientific">Sphingomonas colocasiae</name>
    <dbReference type="NCBI Taxonomy" id="1848973"/>
    <lineage>
        <taxon>Bacteria</taxon>
        <taxon>Pseudomonadati</taxon>
        <taxon>Pseudomonadota</taxon>
        <taxon>Alphaproteobacteria</taxon>
        <taxon>Sphingomonadales</taxon>
        <taxon>Sphingomonadaceae</taxon>
        <taxon>Sphingomonas</taxon>
    </lineage>
</organism>
<dbReference type="RefSeq" id="WP_222987969.1">
    <property type="nucleotide sequence ID" value="NZ_JAINVV010000001.1"/>
</dbReference>
<reference evidence="3 4" key="1">
    <citation type="submission" date="2021-08" db="EMBL/GenBank/DDBJ databases">
        <authorList>
            <person name="Tuo L."/>
        </authorList>
    </citation>
    <scope>NUCLEOTIDE SEQUENCE [LARGE SCALE GENOMIC DNA]</scope>
    <source>
        <strain evidence="3 4">JCM 31229</strain>
    </source>
</reference>
<feature type="domain" description="GST C-terminal" evidence="2">
    <location>
        <begin position="88"/>
        <end position="221"/>
    </location>
</feature>
<gene>
    <name evidence="3" type="ORF">K7G82_01090</name>
</gene>
<dbReference type="Pfam" id="PF14497">
    <property type="entry name" value="GST_C_3"/>
    <property type="match status" value="1"/>
</dbReference>
<comment type="caution">
    <text evidence="3">The sequence shown here is derived from an EMBL/GenBank/DDBJ whole genome shotgun (WGS) entry which is preliminary data.</text>
</comment>
<dbReference type="SFLD" id="SFLDG00358">
    <property type="entry name" value="Main_(cytGST)"/>
    <property type="match status" value="1"/>
</dbReference>
<dbReference type="InterPro" id="IPR004045">
    <property type="entry name" value="Glutathione_S-Trfase_N"/>
</dbReference>
<dbReference type="EMBL" id="JAINVV010000001">
    <property type="protein sequence ID" value="MBY8820864.1"/>
    <property type="molecule type" value="Genomic_DNA"/>
</dbReference>
<dbReference type="CDD" id="cd00570">
    <property type="entry name" value="GST_N_family"/>
    <property type="match status" value="1"/>
</dbReference>
<dbReference type="InterPro" id="IPR036282">
    <property type="entry name" value="Glutathione-S-Trfase_C_sf"/>
</dbReference>
<sequence>MILYGASLSPFVRKVLAYAAEKGIALELKPGGMGRGGEEFEDASPFRKMPALRDPGADGGEDFTICDSSAIIAYLEALHPEPNLIPAEPKARARAIWYDEFGDTIVMGCGVKMFFNRVVSPRFLGRPGDLAAADAAERDELPPILDYLERVVPSSGFLVEDRLTLADLAVASPFANLSHIGVRPDPVIYPRTAAYLDAILARPSFSHWVAREEAYFMREPVMSTKAV</sequence>
<protein>
    <submittedName>
        <fullName evidence="3">Glutathione S-transferase family protein</fullName>
    </submittedName>
</protein>
<dbReference type="SUPFAM" id="SSF52833">
    <property type="entry name" value="Thioredoxin-like"/>
    <property type="match status" value="1"/>
</dbReference>
<dbReference type="Gene3D" id="1.20.1050.10">
    <property type="match status" value="1"/>
</dbReference>
<feature type="domain" description="GST N-terminal" evidence="1">
    <location>
        <begin position="1"/>
        <end position="83"/>
    </location>
</feature>
<dbReference type="PANTHER" id="PTHR44051">
    <property type="entry name" value="GLUTATHIONE S-TRANSFERASE-RELATED"/>
    <property type="match status" value="1"/>
</dbReference>
<dbReference type="PROSITE" id="PS50405">
    <property type="entry name" value="GST_CTER"/>
    <property type="match status" value="1"/>
</dbReference>
<dbReference type="InterPro" id="IPR036249">
    <property type="entry name" value="Thioredoxin-like_sf"/>
</dbReference>
<accession>A0ABS7PIT1</accession>
<dbReference type="SFLD" id="SFLDS00019">
    <property type="entry name" value="Glutathione_Transferase_(cytos"/>
    <property type="match status" value="1"/>
</dbReference>
<dbReference type="PROSITE" id="PS50404">
    <property type="entry name" value="GST_NTER"/>
    <property type="match status" value="1"/>
</dbReference>
<evidence type="ECO:0000313" key="4">
    <source>
        <dbReference type="Proteomes" id="UP000706039"/>
    </source>
</evidence>
<dbReference type="InterPro" id="IPR040079">
    <property type="entry name" value="Glutathione_S-Trfase"/>
</dbReference>
<keyword evidence="4" id="KW-1185">Reference proteome</keyword>
<dbReference type="PANTHER" id="PTHR44051:SF8">
    <property type="entry name" value="GLUTATHIONE S-TRANSFERASE GSTA"/>
    <property type="match status" value="1"/>
</dbReference>
<dbReference type="InterPro" id="IPR004046">
    <property type="entry name" value="GST_C"/>
</dbReference>
<name>A0ABS7PIT1_9SPHN</name>
<evidence type="ECO:0000259" key="2">
    <source>
        <dbReference type="PROSITE" id="PS50405"/>
    </source>
</evidence>
<dbReference type="Pfam" id="PF13417">
    <property type="entry name" value="GST_N_3"/>
    <property type="match status" value="1"/>
</dbReference>